<evidence type="ECO:0000256" key="1">
    <source>
        <dbReference type="ARBA" id="ARBA00023015"/>
    </source>
</evidence>
<dbReference type="EMBL" id="JBHTIR010003243">
    <property type="protein sequence ID" value="MFD0854898.1"/>
    <property type="molecule type" value="Genomic_DNA"/>
</dbReference>
<evidence type="ECO:0000313" key="4">
    <source>
        <dbReference type="EMBL" id="MFD0854898.1"/>
    </source>
</evidence>
<name>A0ABW3CMC1_9ACTN</name>
<reference evidence="5" key="1">
    <citation type="journal article" date="2019" name="Int. J. Syst. Evol. Microbiol.">
        <title>The Global Catalogue of Microorganisms (GCM) 10K type strain sequencing project: providing services to taxonomists for standard genome sequencing and annotation.</title>
        <authorList>
            <consortium name="The Broad Institute Genomics Platform"/>
            <consortium name="The Broad Institute Genome Sequencing Center for Infectious Disease"/>
            <person name="Wu L."/>
            <person name="Ma J."/>
        </authorList>
    </citation>
    <scope>NUCLEOTIDE SEQUENCE [LARGE SCALE GENOMIC DNA]</scope>
    <source>
        <strain evidence="5">JCM 31696</strain>
    </source>
</reference>
<gene>
    <name evidence="4" type="ORF">ACFQ07_21840</name>
</gene>
<protein>
    <submittedName>
        <fullName evidence="4">TetR/AcrR family transcriptional regulator C-terminal domain-containing protein</fullName>
    </submittedName>
</protein>
<accession>A0ABW3CMC1</accession>
<dbReference type="Pfam" id="PF02909">
    <property type="entry name" value="TetR_C_1"/>
    <property type="match status" value="1"/>
</dbReference>
<keyword evidence="5" id="KW-1185">Reference proteome</keyword>
<comment type="caution">
    <text evidence="4">The sequence shown here is derived from an EMBL/GenBank/DDBJ whole genome shotgun (WGS) entry which is preliminary data.</text>
</comment>
<keyword evidence="1" id="KW-0805">Transcription regulation</keyword>
<evidence type="ECO:0000259" key="3">
    <source>
        <dbReference type="Pfam" id="PF02909"/>
    </source>
</evidence>
<dbReference type="InterPro" id="IPR004111">
    <property type="entry name" value="Repressor_TetR_C"/>
</dbReference>
<dbReference type="SUPFAM" id="SSF48498">
    <property type="entry name" value="Tetracyclin repressor-like, C-terminal domain"/>
    <property type="match status" value="1"/>
</dbReference>
<feature type="domain" description="Tetracycline repressor TetR C-terminal" evidence="3">
    <location>
        <begin position="4"/>
        <end position="150"/>
    </location>
</feature>
<keyword evidence="2" id="KW-0804">Transcription</keyword>
<evidence type="ECO:0000256" key="2">
    <source>
        <dbReference type="ARBA" id="ARBA00023163"/>
    </source>
</evidence>
<sequence>PDEVGWREAVSAWAWALRETLQKRPWALRIPITGPPTMPNNVRWMETGLRAMRGMGLNGGLRISLLLLLSGLVRWEVTMYDDLNTALKESGASEKEMLGGYGQLLTAVTDPAQFPEVHALVNEKVFDDTGEPDDDFSFALELLLDGLETLVTRLDES</sequence>
<dbReference type="Gene3D" id="1.10.357.10">
    <property type="entry name" value="Tetracycline Repressor, domain 2"/>
    <property type="match status" value="1"/>
</dbReference>
<evidence type="ECO:0000313" key="5">
    <source>
        <dbReference type="Proteomes" id="UP001597083"/>
    </source>
</evidence>
<organism evidence="4 5">
    <name type="scientific">Actinomadura adrarensis</name>
    <dbReference type="NCBI Taxonomy" id="1819600"/>
    <lineage>
        <taxon>Bacteria</taxon>
        <taxon>Bacillati</taxon>
        <taxon>Actinomycetota</taxon>
        <taxon>Actinomycetes</taxon>
        <taxon>Streptosporangiales</taxon>
        <taxon>Thermomonosporaceae</taxon>
        <taxon>Actinomadura</taxon>
    </lineage>
</organism>
<feature type="non-terminal residue" evidence="4">
    <location>
        <position position="1"/>
    </location>
</feature>
<proteinExistence type="predicted"/>
<dbReference type="InterPro" id="IPR036271">
    <property type="entry name" value="Tet_transcr_reg_TetR-rel_C_sf"/>
</dbReference>
<dbReference type="Proteomes" id="UP001597083">
    <property type="component" value="Unassembled WGS sequence"/>
</dbReference>